<dbReference type="Proteomes" id="UP000059680">
    <property type="component" value="Chromosome 10"/>
</dbReference>
<keyword evidence="2" id="KW-1185">Reference proteome</keyword>
<dbReference type="AlphaFoldDB" id="A0A0P0XTR7"/>
<evidence type="ECO:0000313" key="1">
    <source>
        <dbReference type="EMBL" id="BAT10452.1"/>
    </source>
</evidence>
<protein>
    <submittedName>
        <fullName evidence="1">Os10g0349350 protein</fullName>
    </submittedName>
</protein>
<dbReference type="EMBL" id="AP014966">
    <property type="protein sequence ID" value="BAT10452.1"/>
    <property type="molecule type" value="Genomic_DNA"/>
</dbReference>
<dbReference type="InParanoid" id="A0A0P0XTR7"/>
<evidence type="ECO:0000313" key="2">
    <source>
        <dbReference type="Proteomes" id="UP000059680"/>
    </source>
</evidence>
<proteinExistence type="predicted"/>
<reference evidence="1 2" key="3">
    <citation type="journal article" date="2013" name="Rice">
        <title>Improvement of the Oryza sativa Nipponbare reference genome using next generation sequence and optical map data.</title>
        <authorList>
            <person name="Kawahara Y."/>
            <person name="de la Bastide M."/>
            <person name="Hamilton J.P."/>
            <person name="Kanamori H."/>
            <person name="McCombie W.R."/>
            <person name="Ouyang S."/>
            <person name="Schwartz D.C."/>
            <person name="Tanaka T."/>
            <person name="Wu J."/>
            <person name="Zhou S."/>
            <person name="Childs K.L."/>
            <person name="Davidson R.M."/>
            <person name="Lin H."/>
            <person name="Quesada-Ocampo L."/>
            <person name="Vaillancourt B."/>
            <person name="Sakai H."/>
            <person name="Lee S.S."/>
            <person name="Kim J."/>
            <person name="Numa H."/>
            <person name="Itoh T."/>
            <person name="Buell C.R."/>
            <person name="Matsumoto T."/>
        </authorList>
    </citation>
    <scope>NUCLEOTIDE SEQUENCE [LARGE SCALE GENOMIC DNA]</scope>
    <source>
        <strain evidence="2">cv. Nipponbare</strain>
    </source>
</reference>
<organism evidence="1 2">
    <name type="scientific">Oryza sativa subsp. japonica</name>
    <name type="common">Rice</name>
    <dbReference type="NCBI Taxonomy" id="39947"/>
    <lineage>
        <taxon>Eukaryota</taxon>
        <taxon>Viridiplantae</taxon>
        <taxon>Streptophyta</taxon>
        <taxon>Embryophyta</taxon>
        <taxon>Tracheophyta</taxon>
        <taxon>Spermatophyta</taxon>
        <taxon>Magnoliopsida</taxon>
        <taxon>Liliopsida</taxon>
        <taxon>Poales</taxon>
        <taxon>Poaceae</taxon>
        <taxon>BOP clade</taxon>
        <taxon>Oryzoideae</taxon>
        <taxon>Oryzeae</taxon>
        <taxon>Oryzinae</taxon>
        <taxon>Oryza</taxon>
        <taxon>Oryza sativa</taxon>
    </lineage>
</organism>
<reference evidence="1 2" key="2">
    <citation type="journal article" date="2013" name="Plant Cell Physiol.">
        <title>Rice Annotation Project Database (RAP-DB): an integrative and interactive database for rice genomics.</title>
        <authorList>
            <person name="Sakai H."/>
            <person name="Lee S.S."/>
            <person name="Tanaka T."/>
            <person name="Numa H."/>
            <person name="Kim J."/>
            <person name="Kawahara Y."/>
            <person name="Wakimoto H."/>
            <person name="Yang C.C."/>
            <person name="Iwamoto M."/>
            <person name="Abe T."/>
            <person name="Yamada Y."/>
            <person name="Muto A."/>
            <person name="Inokuchi H."/>
            <person name="Ikemura T."/>
            <person name="Matsumoto T."/>
            <person name="Sasaki T."/>
            <person name="Itoh T."/>
        </authorList>
    </citation>
    <scope>NUCLEOTIDE SEQUENCE [LARGE SCALE GENOMIC DNA]</scope>
    <source>
        <strain evidence="2">cv. Nipponbare</strain>
    </source>
</reference>
<name>A0A0P0XTR7_ORYSJ</name>
<gene>
    <name evidence="1" type="ordered locus">Os10g0349350</name>
    <name evidence="1" type="ORF">OSNPB_100349350</name>
</gene>
<sequence length="83" mass="9764">MAKMELLQCPAAALLRPVEVEIPACCICWKWSRHVRQWRRRFPTTAGLEPFRLAAVAAMLCPMEVQILACRVRQRWGRHVRRH</sequence>
<dbReference type="PaxDb" id="39947-A0A0P0XTR7"/>
<reference evidence="2" key="1">
    <citation type="journal article" date="2005" name="Nature">
        <title>The map-based sequence of the rice genome.</title>
        <authorList>
            <consortium name="International rice genome sequencing project (IRGSP)"/>
            <person name="Matsumoto T."/>
            <person name="Wu J."/>
            <person name="Kanamori H."/>
            <person name="Katayose Y."/>
            <person name="Fujisawa M."/>
            <person name="Namiki N."/>
            <person name="Mizuno H."/>
            <person name="Yamamoto K."/>
            <person name="Antonio B.A."/>
            <person name="Baba T."/>
            <person name="Sakata K."/>
            <person name="Nagamura Y."/>
            <person name="Aoki H."/>
            <person name="Arikawa K."/>
            <person name="Arita K."/>
            <person name="Bito T."/>
            <person name="Chiden Y."/>
            <person name="Fujitsuka N."/>
            <person name="Fukunaka R."/>
            <person name="Hamada M."/>
            <person name="Harada C."/>
            <person name="Hayashi A."/>
            <person name="Hijishita S."/>
            <person name="Honda M."/>
            <person name="Hosokawa S."/>
            <person name="Ichikawa Y."/>
            <person name="Idonuma A."/>
            <person name="Iijima M."/>
            <person name="Ikeda M."/>
            <person name="Ikeno M."/>
            <person name="Ito K."/>
            <person name="Ito S."/>
            <person name="Ito T."/>
            <person name="Ito Y."/>
            <person name="Ito Y."/>
            <person name="Iwabuchi A."/>
            <person name="Kamiya K."/>
            <person name="Karasawa W."/>
            <person name="Kurita K."/>
            <person name="Katagiri S."/>
            <person name="Kikuta A."/>
            <person name="Kobayashi H."/>
            <person name="Kobayashi N."/>
            <person name="Machita K."/>
            <person name="Maehara T."/>
            <person name="Masukawa M."/>
            <person name="Mizubayashi T."/>
            <person name="Mukai Y."/>
            <person name="Nagasaki H."/>
            <person name="Nagata Y."/>
            <person name="Naito S."/>
            <person name="Nakashima M."/>
            <person name="Nakama Y."/>
            <person name="Nakamichi Y."/>
            <person name="Nakamura M."/>
            <person name="Meguro A."/>
            <person name="Negishi M."/>
            <person name="Ohta I."/>
            <person name="Ohta T."/>
            <person name="Okamoto M."/>
            <person name="Ono N."/>
            <person name="Saji S."/>
            <person name="Sakaguchi M."/>
            <person name="Sakai K."/>
            <person name="Shibata M."/>
            <person name="Shimokawa T."/>
            <person name="Song J."/>
            <person name="Takazaki Y."/>
            <person name="Terasawa K."/>
            <person name="Tsugane M."/>
            <person name="Tsuji K."/>
            <person name="Ueda S."/>
            <person name="Waki K."/>
            <person name="Yamagata H."/>
            <person name="Yamamoto M."/>
            <person name="Yamamoto S."/>
            <person name="Yamane H."/>
            <person name="Yoshiki S."/>
            <person name="Yoshihara R."/>
            <person name="Yukawa K."/>
            <person name="Zhong H."/>
            <person name="Yano M."/>
            <person name="Yuan Q."/>
            <person name="Ouyang S."/>
            <person name="Liu J."/>
            <person name="Jones K.M."/>
            <person name="Gansberger K."/>
            <person name="Moffat K."/>
            <person name="Hill J."/>
            <person name="Bera J."/>
            <person name="Fadrosh D."/>
            <person name="Jin S."/>
            <person name="Johri S."/>
            <person name="Kim M."/>
            <person name="Overton L."/>
            <person name="Reardon M."/>
            <person name="Tsitrin T."/>
            <person name="Vuong H."/>
            <person name="Weaver B."/>
            <person name="Ciecko A."/>
            <person name="Tallon L."/>
            <person name="Jackson J."/>
            <person name="Pai G."/>
            <person name="Aken S.V."/>
            <person name="Utterback T."/>
            <person name="Reidmuller S."/>
            <person name="Feldblyum T."/>
            <person name="Hsiao J."/>
            <person name="Zismann V."/>
            <person name="Iobst S."/>
            <person name="de Vazeille A.R."/>
            <person name="Buell C.R."/>
            <person name="Ying K."/>
            <person name="Li Y."/>
            <person name="Lu T."/>
            <person name="Huang Y."/>
            <person name="Zhao Q."/>
            <person name="Feng Q."/>
            <person name="Zhang L."/>
            <person name="Zhu J."/>
            <person name="Weng Q."/>
            <person name="Mu J."/>
            <person name="Lu Y."/>
            <person name="Fan D."/>
            <person name="Liu Y."/>
            <person name="Guan J."/>
            <person name="Zhang Y."/>
            <person name="Yu S."/>
            <person name="Liu X."/>
            <person name="Zhang Y."/>
            <person name="Hong G."/>
            <person name="Han B."/>
            <person name="Choisne N."/>
            <person name="Demange N."/>
            <person name="Orjeda G."/>
            <person name="Samain S."/>
            <person name="Cattolico L."/>
            <person name="Pelletier E."/>
            <person name="Couloux A."/>
            <person name="Segurens B."/>
            <person name="Wincker P."/>
            <person name="D'Hont A."/>
            <person name="Scarpelli C."/>
            <person name="Weissenbach J."/>
            <person name="Salanoubat M."/>
            <person name="Quetier F."/>
            <person name="Yu Y."/>
            <person name="Kim H.R."/>
            <person name="Rambo T."/>
            <person name="Currie J."/>
            <person name="Collura K."/>
            <person name="Luo M."/>
            <person name="Yang T."/>
            <person name="Ammiraju J.S.S."/>
            <person name="Engler F."/>
            <person name="Soderlund C."/>
            <person name="Wing R.A."/>
            <person name="Palmer L.E."/>
            <person name="de la Bastide M."/>
            <person name="Spiegel L."/>
            <person name="Nascimento L."/>
            <person name="Zutavern T."/>
            <person name="O'Shaughnessy A."/>
            <person name="Dike S."/>
            <person name="Dedhia N."/>
            <person name="Preston R."/>
            <person name="Balija V."/>
            <person name="McCombie W.R."/>
            <person name="Chow T."/>
            <person name="Chen H."/>
            <person name="Chung M."/>
            <person name="Chen C."/>
            <person name="Shaw J."/>
            <person name="Wu H."/>
            <person name="Hsiao K."/>
            <person name="Chao Y."/>
            <person name="Chu M."/>
            <person name="Cheng C."/>
            <person name="Hour A."/>
            <person name="Lee P."/>
            <person name="Lin S."/>
            <person name="Lin Y."/>
            <person name="Liou J."/>
            <person name="Liu S."/>
            <person name="Hsing Y."/>
            <person name="Raghuvanshi S."/>
            <person name="Mohanty A."/>
            <person name="Bharti A.K."/>
            <person name="Gaur A."/>
            <person name="Gupta V."/>
            <person name="Kumar D."/>
            <person name="Ravi V."/>
            <person name="Vij S."/>
            <person name="Kapur A."/>
            <person name="Khurana P."/>
            <person name="Khurana P."/>
            <person name="Khurana J.P."/>
            <person name="Tyagi A.K."/>
            <person name="Gaikwad K."/>
            <person name="Singh A."/>
            <person name="Dalal V."/>
            <person name="Srivastava S."/>
            <person name="Dixit A."/>
            <person name="Pal A.K."/>
            <person name="Ghazi I.A."/>
            <person name="Yadav M."/>
            <person name="Pandit A."/>
            <person name="Bhargava A."/>
            <person name="Sureshbabu K."/>
            <person name="Batra K."/>
            <person name="Sharma T.R."/>
            <person name="Mohapatra T."/>
            <person name="Singh N.K."/>
            <person name="Messing J."/>
            <person name="Nelson A.B."/>
            <person name="Fuks G."/>
            <person name="Kavchok S."/>
            <person name="Keizer G."/>
            <person name="Linton E."/>
            <person name="Llaca V."/>
            <person name="Song R."/>
            <person name="Tanyolac B."/>
            <person name="Young S."/>
            <person name="Ho-Il K."/>
            <person name="Hahn J.H."/>
            <person name="Sangsakoo G."/>
            <person name="Vanavichit A."/>
            <person name="de Mattos Luiz.A.T."/>
            <person name="Zimmer P.D."/>
            <person name="Malone G."/>
            <person name="Dellagostin O."/>
            <person name="de Oliveira A.C."/>
            <person name="Bevan M."/>
            <person name="Bancroft I."/>
            <person name="Minx P."/>
            <person name="Cordum H."/>
            <person name="Wilson R."/>
            <person name="Cheng Z."/>
            <person name="Jin W."/>
            <person name="Jiang J."/>
            <person name="Leong S.A."/>
            <person name="Iwama H."/>
            <person name="Gojobori T."/>
            <person name="Itoh T."/>
            <person name="Niimura Y."/>
            <person name="Fujii Y."/>
            <person name="Habara T."/>
            <person name="Sakai H."/>
            <person name="Sato Y."/>
            <person name="Wilson G."/>
            <person name="Kumar K."/>
            <person name="McCouch S."/>
            <person name="Juretic N."/>
            <person name="Hoen D."/>
            <person name="Wright S."/>
            <person name="Bruskiewich R."/>
            <person name="Bureau T."/>
            <person name="Miyao A."/>
            <person name="Hirochika H."/>
            <person name="Nishikawa T."/>
            <person name="Kadowaki K."/>
            <person name="Sugiura M."/>
            <person name="Burr B."/>
            <person name="Sasaki T."/>
        </authorList>
    </citation>
    <scope>NUCLEOTIDE SEQUENCE [LARGE SCALE GENOMIC DNA]</scope>
    <source>
        <strain evidence="2">cv. Nipponbare</strain>
    </source>
</reference>
<accession>A0A0P0XTR7</accession>